<dbReference type="AlphaFoldDB" id="A0A917FIF5"/>
<comment type="caution">
    <text evidence="2">The sequence shown here is derived from an EMBL/GenBank/DDBJ whole genome shotgun (WGS) entry which is preliminary data.</text>
</comment>
<dbReference type="EMBL" id="BMEO01000001">
    <property type="protein sequence ID" value="GGF85447.1"/>
    <property type="molecule type" value="Genomic_DNA"/>
</dbReference>
<dbReference type="Proteomes" id="UP000605253">
    <property type="component" value="Unassembled WGS sequence"/>
</dbReference>
<evidence type="ECO:0000313" key="3">
    <source>
        <dbReference type="Proteomes" id="UP000605253"/>
    </source>
</evidence>
<feature type="transmembrane region" description="Helical" evidence="1">
    <location>
        <begin position="6"/>
        <end position="27"/>
    </location>
</feature>
<evidence type="ECO:0000256" key="1">
    <source>
        <dbReference type="SAM" id="Phobius"/>
    </source>
</evidence>
<organism evidence="2 3">
    <name type="scientific">Marinicella pacifica</name>
    <dbReference type="NCBI Taxonomy" id="1171543"/>
    <lineage>
        <taxon>Bacteria</taxon>
        <taxon>Pseudomonadati</taxon>
        <taxon>Pseudomonadota</taxon>
        <taxon>Gammaproteobacteria</taxon>
        <taxon>Lysobacterales</taxon>
        <taxon>Marinicellaceae</taxon>
        <taxon>Marinicella</taxon>
    </lineage>
</organism>
<keyword evidence="1" id="KW-1133">Transmembrane helix</keyword>
<keyword evidence="3" id="KW-1185">Reference proteome</keyword>
<evidence type="ECO:0000313" key="2">
    <source>
        <dbReference type="EMBL" id="GGF85447.1"/>
    </source>
</evidence>
<gene>
    <name evidence="2" type="ORF">GCM10011365_03060</name>
</gene>
<dbReference type="RefSeq" id="WP_188363898.1">
    <property type="nucleotide sequence ID" value="NZ_BAABJF010000011.1"/>
</dbReference>
<proteinExistence type="predicted"/>
<reference evidence="2" key="1">
    <citation type="journal article" date="2014" name="Int. J. Syst. Evol. Microbiol.">
        <title>Complete genome sequence of Corynebacterium casei LMG S-19264T (=DSM 44701T), isolated from a smear-ripened cheese.</title>
        <authorList>
            <consortium name="US DOE Joint Genome Institute (JGI-PGF)"/>
            <person name="Walter F."/>
            <person name="Albersmeier A."/>
            <person name="Kalinowski J."/>
            <person name="Ruckert C."/>
        </authorList>
    </citation>
    <scope>NUCLEOTIDE SEQUENCE</scope>
    <source>
        <strain evidence="2">CGMCC 1.12181</strain>
    </source>
</reference>
<name>A0A917FIF5_9GAMM</name>
<keyword evidence="1" id="KW-0812">Transmembrane</keyword>
<sequence>MNNQTTSALVHSFIIIILMVTFSWMAFADFPWQKTPDSIEALQIEQVAKDELPMRLSHQIQILKQAQRIESPKVGASGSRSKIFYAYQTLLAAPEAELIFKHLLSENNKVTKVYAMKGLQTINSPVFNEIESYFSNSQQSVHQVLGCLGSEKRISDLIKNNWLWEKTTPE</sequence>
<protein>
    <submittedName>
        <fullName evidence="2">Uncharacterized protein</fullName>
    </submittedName>
</protein>
<keyword evidence="1" id="KW-0472">Membrane</keyword>
<reference evidence="2" key="2">
    <citation type="submission" date="2020-09" db="EMBL/GenBank/DDBJ databases">
        <authorList>
            <person name="Sun Q."/>
            <person name="Zhou Y."/>
        </authorList>
    </citation>
    <scope>NUCLEOTIDE SEQUENCE</scope>
    <source>
        <strain evidence="2">CGMCC 1.12181</strain>
    </source>
</reference>
<accession>A0A917FIF5</accession>